<name>A0A0G3IA10_LIBAF</name>
<feature type="transmembrane region" description="Helical" evidence="9">
    <location>
        <begin position="51"/>
        <end position="75"/>
    </location>
</feature>
<evidence type="ECO:0000256" key="6">
    <source>
        <dbReference type="ARBA" id="ARBA00022970"/>
    </source>
</evidence>
<feature type="domain" description="ABC transmembrane type-1" evidence="10">
    <location>
        <begin position="16"/>
        <end position="205"/>
    </location>
</feature>
<dbReference type="GO" id="GO:0022857">
    <property type="term" value="F:transmembrane transporter activity"/>
    <property type="evidence" value="ECO:0007669"/>
    <property type="project" value="InterPro"/>
</dbReference>
<evidence type="ECO:0000256" key="3">
    <source>
        <dbReference type="ARBA" id="ARBA00022448"/>
    </source>
</evidence>
<proteinExistence type="inferred from homology"/>
<dbReference type="EMBL" id="CP004021">
    <property type="protein sequence ID" value="AKK20652.1"/>
    <property type="molecule type" value="Genomic_DNA"/>
</dbReference>
<evidence type="ECO:0000256" key="4">
    <source>
        <dbReference type="ARBA" id="ARBA00022475"/>
    </source>
</evidence>
<dbReference type="Proteomes" id="UP000035503">
    <property type="component" value="Chromosome"/>
</dbReference>
<keyword evidence="8 9" id="KW-0472">Membrane</keyword>
<feature type="transmembrane region" description="Helical" evidence="9">
    <location>
        <begin position="81"/>
        <end position="101"/>
    </location>
</feature>
<comment type="subcellular location">
    <subcellularLocation>
        <location evidence="1">Cell inner membrane</location>
        <topology evidence="1">Multi-pass membrane protein</topology>
    </subcellularLocation>
    <subcellularLocation>
        <location evidence="9">Cell membrane</location>
        <topology evidence="9">Multi-pass membrane protein</topology>
    </subcellularLocation>
</comment>
<evidence type="ECO:0000313" key="11">
    <source>
        <dbReference type="EMBL" id="AKK20652.1"/>
    </source>
</evidence>
<keyword evidence="7 9" id="KW-1133">Transmembrane helix</keyword>
<keyword evidence="12" id="KW-1185">Reference proteome</keyword>
<organism evidence="11 12">
    <name type="scientific">Candidatus Liberibacter africanus PTSAPSY</name>
    <dbReference type="NCBI Taxonomy" id="1277257"/>
    <lineage>
        <taxon>Bacteria</taxon>
        <taxon>Pseudomonadati</taxon>
        <taxon>Pseudomonadota</taxon>
        <taxon>Alphaproteobacteria</taxon>
        <taxon>Hyphomicrobiales</taxon>
        <taxon>Rhizobiaceae</taxon>
        <taxon>Liberibacter</taxon>
    </lineage>
</organism>
<feature type="transmembrane region" description="Helical" evidence="9">
    <location>
        <begin position="12"/>
        <end position="44"/>
    </location>
</feature>
<dbReference type="PANTHER" id="PTHR30614:SF0">
    <property type="entry name" value="L-CYSTINE TRANSPORT SYSTEM PERMEASE PROTEIN TCYL"/>
    <property type="match status" value="1"/>
</dbReference>
<dbReference type="SUPFAM" id="SSF161098">
    <property type="entry name" value="MetI-like"/>
    <property type="match status" value="1"/>
</dbReference>
<dbReference type="Gene3D" id="1.10.3720.10">
    <property type="entry name" value="MetI-like"/>
    <property type="match status" value="1"/>
</dbReference>
<gene>
    <name evidence="11" type="ORF">G293_05205</name>
</gene>
<evidence type="ECO:0000256" key="1">
    <source>
        <dbReference type="ARBA" id="ARBA00004429"/>
    </source>
</evidence>
<dbReference type="GO" id="GO:0006865">
    <property type="term" value="P:amino acid transport"/>
    <property type="evidence" value="ECO:0007669"/>
    <property type="project" value="UniProtKB-KW"/>
</dbReference>
<dbReference type="InterPro" id="IPR010065">
    <property type="entry name" value="AA_ABC_transptr_permease_3TM"/>
</dbReference>
<evidence type="ECO:0000256" key="7">
    <source>
        <dbReference type="ARBA" id="ARBA00022989"/>
    </source>
</evidence>
<evidence type="ECO:0000259" key="10">
    <source>
        <dbReference type="PROSITE" id="PS50928"/>
    </source>
</evidence>
<accession>A0A0G3IA10</accession>
<dbReference type="KEGG" id="lau:G293_05205"/>
<dbReference type="InterPro" id="IPR000515">
    <property type="entry name" value="MetI-like"/>
</dbReference>
<dbReference type="AlphaFoldDB" id="A0A0G3IA10"/>
<dbReference type="NCBIfam" id="TIGR01726">
    <property type="entry name" value="HEQRo_perm_3TM"/>
    <property type="match status" value="1"/>
</dbReference>
<keyword evidence="6" id="KW-0029">Amino-acid transport</keyword>
<dbReference type="Pfam" id="PF00528">
    <property type="entry name" value="BPD_transp_1"/>
    <property type="match status" value="1"/>
</dbReference>
<dbReference type="STRING" id="1277257.G293_05205"/>
<dbReference type="PROSITE" id="PS50928">
    <property type="entry name" value="ABC_TM1"/>
    <property type="match status" value="1"/>
</dbReference>
<reference evidence="11 12" key="1">
    <citation type="journal article" date="2015" name="Genome Announc.">
        <title>Complete Genome Sequence of 'Candidatus Liberibacter africanus,' a Bacterium Associated with Citrus Huanglongbing.</title>
        <authorList>
            <person name="Lin H."/>
            <person name="Pietersen G."/>
            <person name="Han C."/>
            <person name="Read D.A."/>
            <person name="Lou B."/>
            <person name="Gupta G."/>
            <person name="Civerolo E.L."/>
        </authorList>
    </citation>
    <scope>NUCLEOTIDE SEQUENCE [LARGE SCALE GENOMIC DNA]</scope>
    <source>
        <strain evidence="11 12">PTSAPSY</strain>
    </source>
</reference>
<dbReference type="PANTHER" id="PTHR30614">
    <property type="entry name" value="MEMBRANE COMPONENT OF AMINO ACID ABC TRANSPORTER"/>
    <property type="match status" value="1"/>
</dbReference>
<protein>
    <submittedName>
        <fullName evidence="11">Amino acid ABC transporter permease</fullName>
    </submittedName>
</protein>
<evidence type="ECO:0000313" key="12">
    <source>
        <dbReference type="Proteomes" id="UP000035503"/>
    </source>
</evidence>
<dbReference type="InterPro" id="IPR035906">
    <property type="entry name" value="MetI-like_sf"/>
</dbReference>
<keyword evidence="4" id="KW-1003">Cell membrane</keyword>
<evidence type="ECO:0000256" key="5">
    <source>
        <dbReference type="ARBA" id="ARBA00022692"/>
    </source>
</evidence>
<evidence type="ECO:0000256" key="8">
    <source>
        <dbReference type="ARBA" id="ARBA00023136"/>
    </source>
</evidence>
<comment type="similarity">
    <text evidence="2">Belongs to the binding-protein-dependent transport system permease family. HisMQ subfamily.</text>
</comment>
<feature type="transmembrane region" description="Helical" evidence="9">
    <location>
        <begin position="184"/>
        <end position="205"/>
    </location>
</feature>
<evidence type="ECO:0000256" key="2">
    <source>
        <dbReference type="ARBA" id="ARBA00010072"/>
    </source>
</evidence>
<evidence type="ECO:0000256" key="9">
    <source>
        <dbReference type="RuleBase" id="RU363032"/>
    </source>
</evidence>
<keyword evidence="5 9" id="KW-0812">Transmembrane</keyword>
<sequence length="243" mass="27563">MNLIVDSFPQLLYAAIVVTLPIAFISFFFSIIIGFFIAVVRIFFPNTVASFIMYIYVWIFRGIPLLVLLFIIFYGLPHVGIIFDSFVAIIISLTLNFSAYISEIIRSSILSIPKGQWDASYAIGLKLNQTVRHIVLPQTISISAAPLSSEFISILKSTSLASTVTIPEIFQTAQRIVSTTYQPLIIYCELAFIYLILTSFCYIIQMRIESFVTQYTYAVGNAFCDQQIKKINCYKGKYIKLKK</sequence>
<dbReference type="CDD" id="cd06261">
    <property type="entry name" value="TM_PBP2"/>
    <property type="match status" value="1"/>
</dbReference>
<keyword evidence="3 9" id="KW-0813">Transport</keyword>
<dbReference type="InterPro" id="IPR043429">
    <property type="entry name" value="ArtM/GltK/GlnP/TcyL/YhdX-like"/>
</dbReference>
<dbReference type="PATRIC" id="fig|1277257.4.peg.1134"/>
<dbReference type="GO" id="GO:0043190">
    <property type="term" value="C:ATP-binding cassette (ABC) transporter complex"/>
    <property type="evidence" value="ECO:0007669"/>
    <property type="project" value="InterPro"/>
</dbReference>